<dbReference type="RefSeq" id="WP_133618393.1">
    <property type="nucleotide sequence ID" value="NZ_NHSP01000089.1"/>
</dbReference>
<comment type="caution">
    <text evidence="2">The sequence shown here is derived from an EMBL/GenBank/DDBJ whole genome shotgun (WGS) entry which is preliminary data.</text>
</comment>
<keyword evidence="1" id="KW-1133">Transmembrane helix</keyword>
<dbReference type="OrthoDB" id="7691751at2"/>
<proteinExistence type="predicted"/>
<evidence type="ECO:0000256" key="1">
    <source>
        <dbReference type="SAM" id="Phobius"/>
    </source>
</evidence>
<dbReference type="EMBL" id="PZKF01000014">
    <property type="protein sequence ID" value="PTE17773.1"/>
    <property type="molecule type" value="Genomic_DNA"/>
</dbReference>
<organism evidence="2 3">
    <name type="scientific">Phaeovulum veldkampii DSM 11550</name>
    <dbReference type="NCBI Taxonomy" id="1185920"/>
    <lineage>
        <taxon>Bacteria</taxon>
        <taxon>Pseudomonadati</taxon>
        <taxon>Pseudomonadota</taxon>
        <taxon>Alphaproteobacteria</taxon>
        <taxon>Rhodobacterales</taxon>
        <taxon>Paracoccaceae</taxon>
        <taxon>Phaeovulum</taxon>
    </lineage>
</organism>
<feature type="transmembrane region" description="Helical" evidence="1">
    <location>
        <begin position="94"/>
        <end position="117"/>
    </location>
</feature>
<keyword evidence="1" id="KW-0472">Membrane</keyword>
<gene>
    <name evidence="2" type="ORF">C5F46_07975</name>
</gene>
<keyword evidence="3" id="KW-1185">Reference proteome</keyword>
<accession>A0A2T4JIT6</accession>
<reference evidence="2 3" key="1">
    <citation type="submission" date="2018-03" db="EMBL/GenBank/DDBJ databases">
        <title>Rhodobacter veldkampii.</title>
        <authorList>
            <person name="Meyer T.E."/>
            <person name="Miller S."/>
            <person name="Lodha T."/>
            <person name="Gandham S."/>
            <person name="Chintalapati S."/>
            <person name="Chintalapati V.R."/>
        </authorList>
    </citation>
    <scope>NUCLEOTIDE SEQUENCE [LARGE SCALE GENOMIC DNA]</scope>
    <source>
        <strain evidence="2 3">DSM 11550</strain>
    </source>
</reference>
<dbReference type="AlphaFoldDB" id="A0A2T4JIT6"/>
<protein>
    <submittedName>
        <fullName evidence="2">Uncharacterized protein</fullName>
    </submittedName>
</protein>
<evidence type="ECO:0000313" key="2">
    <source>
        <dbReference type="EMBL" id="PTE17773.1"/>
    </source>
</evidence>
<dbReference type="Proteomes" id="UP000241899">
    <property type="component" value="Unassembled WGS sequence"/>
</dbReference>
<evidence type="ECO:0000313" key="3">
    <source>
        <dbReference type="Proteomes" id="UP000241899"/>
    </source>
</evidence>
<sequence length="123" mass="13754">MTRQTPHQMAEDIARLMHDRLGARGHDLRATLTRLDRHLPRKLRREAEVVARAAEQAANPRLAPRIDMARVQAAHQACLHHLRPLGRAARVKRWALNLAAALMLVVLASAAVAIWALHRAGKL</sequence>
<name>A0A2T4JIT6_9RHOB</name>
<keyword evidence="1" id="KW-0812">Transmembrane</keyword>